<feature type="domain" description="Luciferase-like" evidence="6">
    <location>
        <begin position="11"/>
        <end position="249"/>
    </location>
</feature>
<dbReference type="SUPFAM" id="SSF51679">
    <property type="entry name" value="Bacterial luciferase-like"/>
    <property type="match status" value="1"/>
</dbReference>
<comment type="caution">
    <text evidence="7">The sequence shown here is derived from an EMBL/GenBank/DDBJ whole genome shotgun (WGS) entry which is preliminary data.</text>
</comment>
<keyword evidence="4" id="KW-0503">Monooxygenase</keyword>
<dbReference type="InterPro" id="IPR011251">
    <property type="entry name" value="Luciferase-like_dom"/>
</dbReference>
<reference evidence="7 8" key="1">
    <citation type="submission" date="2023-07" db="EMBL/GenBank/DDBJ databases">
        <title>Comparative genomics of wheat-associated soil bacteria to identify genetic determinants of phenazine resistance.</title>
        <authorList>
            <person name="Mouncey N."/>
        </authorList>
    </citation>
    <scope>NUCLEOTIDE SEQUENCE [LARGE SCALE GENOMIC DNA]</scope>
    <source>
        <strain evidence="7 8">V2I4</strain>
    </source>
</reference>
<keyword evidence="2" id="KW-0288">FMN</keyword>
<evidence type="ECO:0000256" key="4">
    <source>
        <dbReference type="ARBA" id="ARBA00023033"/>
    </source>
</evidence>
<evidence type="ECO:0000313" key="7">
    <source>
        <dbReference type="EMBL" id="MDQ1025732.1"/>
    </source>
</evidence>
<protein>
    <submittedName>
        <fullName evidence="7">F420-dependent oxidoreductase-like protein</fullName>
    </submittedName>
</protein>
<gene>
    <name evidence="7" type="ORF">QF035_003314</name>
</gene>
<dbReference type="NCBIfam" id="TIGR03560">
    <property type="entry name" value="F420_Rv1855c"/>
    <property type="match status" value="1"/>
</dbReference>
<accession>A0ABU0SR05</accession>
<dbReference type="Gene3D" id="3.20.20.30">
    <property type="entry name" value="Luciferase-like domain"/>
    <property type="match status" value="1"/>
</dbReference>
<keyword evidence="3" id="KW-0560">Oxidoreductase</keyword>
<evidence type="ECO:0000256" key="1">
    <source>
        <dbReference type="ARBA" id="ARBA00022630"/>
    </source>
</evidence>
<feature type="compositionally biased region" description="Low complexity" evidence="5">
    <location>
        <begin position="171"/>
        <end position="181"/>
    </location>
</feature>
<sequence>MSGEMELRLFTEPYHGATYDELMRAAQHAEECGFEGFFVADHYHPMHYTDALPGPTDAWTTLAGLARETSRIRLGTLMTSATFRHPGPLAVTVAQVDAMSGGRVELGLGAGWFALDHSAYGIPFPPPAERFERMEEQLQIVTGHWATPPGERFSYEGRHYRLTDSPALPKPVQRPGVPVIVGGRGPRRTPRLAARYADEFNLPFTSPEQSADLFAGARAAREAAGGPPLILSVCLGIASGRTESEIDARLALLHEPSRLPPEEPLHGPPGKIVDVLGRYAGLGASRVYVRLRDLSDLDHLDLLAAEVAPRLS</sequence>
<dbReference type="InterPro" id="IPR019952">
    <property type="entry name" value="F420_OxRdatse_Rv1855c_pred"/>
</dbReference>
<evidence type="ECO:0000256" key="3">
    <source>
        <dbReference type="ARBA" id="ARBA00023002"/>
    </source>
</evidence>
<evidence type="ECO:0000313" key="8">
    <source>
        <dbReference type="Proteomes" id="UP001230328"/>
    </source>
</evidence>
<dbReference type="EMBL" id="JAUSZI010000002">
    <property type="protein sequence ID" value="MDQ1025732.1"/>
    <property type="molecule type" value="Genomic_DNA"/>
</dbReference>
<organism evidence="7 8">
    <name type="scientific">Streptomyces umbrinus</name>
    <dbReference type="NCBI Taxonomy" id="67370"/>
    <lineage>
        <taxon>Bacteria</taxon>
        <taxon>Bacillati</taxon>
        <taxon>Actinomycetota</taxon>
        <taxon>Actinomycetes</taxon>
        <taxon>Kitasatosporales</taxon>
        <taxon>Streptomycetaceae</taxon>
        <taxon>Streptomyces</taxon>
        <taxon>Streptomyces phaeochromogenes group</taxon>
    </lineage>
</organism>
<evidence type="ECO:0000256" key="2">
    <source>
        <dbReference type="ARBA" id="ARBA00022643"/>
    </source>
</evidence>
<keyword evidence="8" id="KW-1185">Reference proteome</keyword>
<dbReference type="PANTHER" id="PTHR42847">
    <property type="entry name" value="ALKANESULFONATE MONOOXYGENASE"/>
    <property type="match status" value="1"/>
</dbReference>
<keyword evidence="1" id="KW-0285">Flavoprotein</keyword>
<evidence type="ECO:0000259" key="6">
    <source>
        <dbReference type="Pfam" id="PF00296"/>
    </source>
</evidence>
<dbReference type="Pfam" id="PF00296">
    <property type="entry name" value="Bac_luciferase"/>
    <property type="match status" value="1"/>
</dbReference>
<dbReference type="Proteomes" id="UP001230328">
    <property type="component" value="Unassembled WGS sequence"/>
</dbReference>
<evidence type="ECO:0000256" key="5">
    <source>
        <dbReference type="SAM" id="MobiDB-lite"/>
    </source>
</evidence>
<dbReference type="PANTHER" id="PTHR42847:SF4">
    <property type="entry name" value="ALKANESULFONATE MONOOXYGENASE-RELATED"/>
    <property type="match status" value="1"/>
</dbReference>
<dbReference type="InterPro" id="IPR036661">
    <property type="entry name" value="Luciferase-like_sf"/>
</dbReference>
<feature type="region of interest" description="Disordered" evidence="5">
    <location>
        <begin position="164"/>
        <end position="184"/>
    </location>
</feature>
<name>A0ABU0SR05_9ACTN</name>
<dbReference type="InterPro" id="IPR050172">
    <property type="entry name" value="SsuD_RutA_monooxygenase"/>
</dbReference>
<proteinExistence type="predicted"/>